<reference evidence="2 5" key="2">
    <citation type="journal article" date="2019" name="Emerg. Microbes Infect.">
        <title>Comprehensive subspecies identification of 175 nontuberculous mycobacteria species based on 7547 genomic profiles.</title>
        <authorList>
            <person name="Matsumoto Y."/>
            <person name="Kinjo T."/>
            <person name="Motooka D."/>
            <person name="Nabeya D."/>
            <person name="Jung N."/>
            <person name="Uechi K."/>
            <person name="Horii T."/>
            <person name="Iida T."/>
            <person name="Fujita J."/>
            <person name="Nakamura S."/>
        </authorList>
    </citation>
    <scope>NUCLEOTIDE SEQUENCE [LARGE SCALE GENOMIC DNA]</scope>
    <source>
        <strain evidence="2 5">JCM 6377</strain>
    </source>
</reference>
<dbReference type="RefSeq" id="WP_097942168.1">
    <property type="nucleotide sequence ID" value="NZ_BLKS01000004.1"/>
</dbReference>
<organism evidence="3 4">
    <name type="scientific">Mycolicibacterium agri</name>
    <name type="common">Mycobacterium agri</name>
    <dbReference type="NCBI Taxonomy" id="36811"/>
    <lineage>
        <taxon>Bacteria</taxon>
        <taxon>Bacillati</taxon>
        <taxon>Actinomycetota</taxon>
        <taxon>Actinomycetes</taxon>
        <taxon>Mycobacteriales</taxon>
        <taxon>Mycobacteriaceae</taxon>
        <taxon>Mycolicibacterium</taxon>
    </lineage>
</organism>
<keyword evidence="1" id="KW-0472">Membrane</keyword>
<feature type="transmembrane region" description="Helical" evidence="1">
    <location>
        <begin position="12"/>
        <end position="34"/>
    </location>
</feature>
<keyword evidence="4" id="KW-1185">Reference proteome</keyword>
<comment type="caution">
    <text evidence="3">The sequence shown here is derived from an EMBL/GenBank/DDBJ whole genome shotgun (WGS) entry which is preliminary data.</text>
</comment>
<evidence type="ECO:0000313" key="5">
    <source>
        <dbReference type="Proteomes" id="UP000465302"/>
    </source>
</evidence>
<sequence>MGIGNPQARKTSARIVVALAIIDFVLLLFPPLTWILGHGAVWYFLLTGAFGVLSLAVMYRLDSSAKEK</sequence>
<dbReference type="EMBL" id="PDCP01000045">
    <property type="protein sequence ID" value="PEG35421.1"/>
    <property type="molecule type" value="Genomic_DNA"/>
</dbReference>
<proteinExistence type="predicted"/>
<evidence type="ECO:0000313" key="2">
    <source>
        <dbReference type="EMBL" id="GFG55544.1"/>
    </source>
</evidence>
<dbReference type="EMBL" id="BLKS01000004">
    <property type="protein sequence ID" value="GFG55544.1"/>
    <property type="molecule type" value="Genomic_DNA"/>
</dbReference>
<name>A0A2A7MVS6_MYCAG</name>
<dbReference type="Proteomes" id="UP000465302">
    <property type="component" value="Unassembled WGS sequence"/>
</dbReference>
<accession>A0A2A7MVS6</accession>
<evidence type="ECO:0000313" key="3">
    <source>
        <dbReference type="EMBL" id="PEG35421.1"/>
    </source>
</evidence>
<evidence type="ECO:0000256" key="1">
    <source>
        <dbReference type="SAM" id="Phobius"/>
    </source>
</evidence>
<reference evidence="3 4" key="1">
    <citation type="submission" date="2017-10" db="EMBL/GenBank/DDBJ databases">
        <title>The new phylogeny of genus Mycobacterium.</title>
        <authorList>
            <person name="Tortoli E."/>
            <person name="Trovato A."/>
            <person name="Cirillo D.M."/>
        </authorList>
    </citation>
    <scope>NUCLEOTIDE SEQUENCE [LARGE SCALE GENOMIC DNA]</scope>
    <source>
        <strain evidence="3 4">CCUG37673</strain>
    </source>
</reference>
<reference evidence="2" key="3">
    <citation type="submission" date="2020-02" db="EMBL/GenBank/DDBJ databases">
        <authorList>
            <person name="Matsumoto Y."/>
            <person name="Motooka D."/>
            <person name="Nakamura S."/>
        </authorList>
    </citation>
    <scope>NUCLEOTIDE SEQUENCE</scope>
    <source>
        <strain evidence="2">JCM 6377</strain>
    </source>
</reference>
<dbReference type="OrthoDB" id="4741938at2"/>
<keyword evidence="1" id="KW-0812">Transmembrane</keyword>
<keyword evidence="1" id="KW-1133">Transmembrane helix</keyword>
<feature type="transmembrane region" description="Helical" evidence="1">
    <location>
        <begin position="40"/>
        <end position="59"/>
    </location>
</feature>
<dbReference type="AlphaFoldDB" id="A0A2A7MVS6"/>
<dbReference type="Proteomes" id="UP000220914">
    <property type="component" value="Unassembled WGS sequence"/>
</dbReference>
<evidence type="ECO:0000313" key="4">
    <source>
        <dbReference type="Proteomes" id="UP000220914"/>
    </source>
</evidence>
<protein>
    <submittedName>
        <fullName evidence="3">Uncharacterized protein</fullName>
    </submittedName>
</protein>
<gene>
    <name evidence="3" type="ORF">CQY20_21790</name>
    <name evidence="2" type="ORF">MAGR_69850</name>
</gene>